<comment type="catalytic activity">
    <reaction evidence="3">
        <text>L-asparagine + H2O = L-aspartate + NH4(+)</text>
        <dbReference type="Rhea" id="RHEA:21016"/>
        <dbReference type="ChEBI" id="CHEBI:15377"/>
        <dbReference type="ChEBI" id="CHEBI:28938"/>
        <dbReference type="ChEBI" id="CHEBI:29991"/>
        <dbReference type="ChEBI" id="CHEBI:58048"/>
        <dbReference type="EC" id="3.5.1.1"/>
    </reaction>
</comment>
<protein>
    <recommendedName>
        <fullName evidence="2">asparaginase</fullName>
        <ecNumber evidence="2">3.5.1.1</ecNumber>
    </recommendedName>
</protein>
<comment type="similarity">
    <text evidence="1">Belongs to the asparaginase 1 family.</text>
</comment>
<reference evidence="4 5" key="1">
    <citation type="submission" date="2016-10" db="EMBL/GenBank/DDBJ databases">
        <authorList>
            <person name="de Groot N.N."/>
        </authorList>
    </citation>
    <scope>NUCLEOTIDE SEQUENCE [LARGE SCALE GENOMIC DNA]</scope>
    <source>
        <strain evidence="4 5">CGMCC 4.5506</strain>
    </source>
</reference>
<dbReference type="Pfam" id="PF17763">
    <property type="entry name" value="Asparaginase_C"/>
    <property type="match status" value="1"/>
</dbReference>
<evidence type="ECO:0000313" key="4">
    <source>
        <dbReference type="EMBL" id="SDC17497.1"/>
    </source>
</evidence>
<dbReference type="GO" id="GO:0004067">
    <property type="term" value="F:asparaginase activity"/>
    <property type="evidence" value="ECO:0007669"/>
    <property type="project" value="UniProtKB-UniRule"/>
</dbReference>
<dbReference type="OrthoDB" id="9788068at2"/>
<dbReference type="InterPro" id="IPR040919">
    <property type="entry name" value="Asparaginase_C"/>
</dbReference>
<dbReference type="EMBL" id="FMZE01000001">
    <property type="protein sequence ID" value="SDC17497.1"/>
    <property type="molecule type" value="Genomic_DNA"/>
</dbReference>
<sequence length="332" mass="33756">MRHLVLLATGGTVATRSRSGGRRVEAGAADLLHAAERVWDLGDLRVEPRDAQSIVSFAATVPDVLTLADTVRQASSDGAEGIVITHGTDTLEETAFLLALAHEGQTPVVLTGAQRPFDDPATDGPRNVAAALRWAAAPEAAGTGVTVVFADQVLPAVGVRKVRSLELAAFAAPGRGPIGHVDELGVRAHAVSPMAPFLPPGLTDLPRVDVIAQYLGADAGAVEAAASLGARGLVLAGFGAGNATPATTRACLRLLADGMPVLVTSRTGEGPVAGLYAEGGAALAEAGAVMAGDLSPWQARLLLAATLAVESEPDRVRTHCLRWLRGVGAAAG</sequence>
<keyword evidence="5" id="KW-1185">Reference proteome</keyword>
<dbReference type="RefSeq" id="WP_091797010.1">
    <property type="nucleotide sequence ID" value="NZ_CP016353.1"/>
</dbReference>
<dbReference type="Gene3D" id="3.40.50.40">
    <property type="match status" value="1"/>
</dbReference>
<gene>
    <name evidence="4" type="ORF">SAMN05421630_101698</name>
</gene>
<dbReference type="PIRSF" id="PIRSF500176">
    <property type="entry name" value="L_ASNase"/>
    <property type="match status" value="1"/>
</dbReference>
<dbReference type="PROSITE" id="PS51732">
    <property type="entry name" value="ASN_GLN_ASE_3"/>
    <property type="match status" value="1"/>
</dbReference>
<dbReference type="SMART" id="SM00870">
    <property type="entry name" value="Asparaginase"/>
    <property type="match status" value="1"/>
</dbReference>
<dbReference type="STRING" id="530584.SAMN05421630_101698"/>
<dbReference type="InterPro" id="IPR027475">
    <property type="entry name" value="Asparaginase/glutaminase_AS2"/>
</dbReference>
<dbReference type="Proteomes" id="UP000199494">
    <property type="component" value="Unassembled WGS sequence"/>
</dbReference>
<dbReference type="Gene3D" id="3.40.50.1170">
    <property type="entry name" value="L-asparaginase, N-terminal domain"/>
    <property type="match status" value="1"/>
</dbReference>
<dbReference type="InterPro" id="IPR006034">
    <property type="entry name" value="Asparaginase/glutaminase-like"/>
</dbReference>
<dbReference type="InterPro" id="IPR027473">
    <property type="entry name" value="L-asparaginase_C"/>
</dbReference>
<dbReference type="InterPro" id="IPR036152">
    <property type="entry name" value="Asp/glu_Ase-like_sf"/>
</dbReference>
<name>A0A222VNP8_9PSEU</name>
<evidence type="ECO:0000256" key="3">
    <source>
        <dbReference type="ARBA" id="ARBA00049366"/>
    </source>
</evidence>
<evidence type="ECO:0000313" key="5">
    <source>
        <dbReference type="Proteomes" id="UP000199494"/>
    </source>
</evidence>
<dbReference type="EC" id="3.5.1.1" evidence="2"/>
<accession>A0A222VNP8</accession>
<dbReference type="PANTHER" id="PTHR11707">
    <property type="entry name" value="L-ASPARAGINASE"/>
    <property type="match status" value="1"/>
</dbReference>
<dbReference type="PROSITE" id="PS00144">
    <property type="entry name" value="ASN_GLN_ASE_1"/>
    <property type="match status" value="1"/>
</dbReference>
<evidence type="ECO:0000256" key="2">
    <source>
        <dbReference type="ARBA" id="ARBA00012920"/>
    </source>
</evidence>
<evidence type="ECO:0000256" key="1">
    <source>
        <dbReference type="ARBA" id="ARBA00010518"/>
    </source>
</evidence>
<dbReference type="InterPro" id="IPR027474">
    <property type="entry name" value="L-asparaginase_N"/>
</dbReference>
<dbReference type="PRINTS" id="PR00139">
    <property type="entry name" value="ASNGLNASE"/>
</dbReference>
<organism evidence="4 5">
    <name type="scientific">Prauserella marina</name>
    <dbReference type="NCBI Taxonomy" id="530584"/>
    <lineage>
        <taxon>Bacteria</taxon>
        <taxon>Bacillati</taxon>
        <taxon>Actinomycetota</taxon>
        <taxon>Actinomycetes</taxon>
        <taxon>Pseudonocardiales</taxon>
        <taxon>Pseudonocardiaceae</taxon>
        <taxon>Prauserella</taxon>
    </lineage>
</organism>
<dbReference type="InterPro" id="IPR037152">
    <property type="entry name" value="L-asparaginase_N_sf"/>
</dbReference>
<dbReference type="GO" id="GO:0006520">
    <property type="term" value="P:amino acid metabolic process"/>
    <property type="evidence" value="ECO:0007669"/>
    <property type="project" value="InterPro"/>
</dbReference>
<dbReference type="Pfam" id="PF00710">
    <property type="entry name" value="Asparaginase"/>
    <property type="match status" value="1"/>
</dbReference>
<dbReference type="InterPro" id="IPR020827">
    <property type="entry name" value="Asparaginase/glutaminase_AS1"/>
</dbReference>
<dbReference type="PIRSF" id="PIRSF001220">
    <property type="entry name" value="L-ASNase_gatD"/>
    <property type="match status" value="1"/>
</dbReference>
<dbReference type="KEGG" id="pmad:BAY61_11640"/>
<dbReference type="SUPFAM" id="SSF53774">
    <property type="entry name" value="Glutaminase/Asparaginase"/>
    <property type="match status" value="1"/>
</dbReference>
<dbReference type="PANTHER" id="PTHR11707:SF28">
    <property type="entry name" value="60 KDA LYSOPHOSPHOLIPASE"/>
    <property type="match status" value="1"/>
</dbReference>
<dbReference type="AlphaFoldDB" id="A0A222VNP8"/>
<dbReference type="SFLD" id="SFLDS00057">
    <property type="entry name" value="Glutaminase/Asparaginase"/>
    <property type="match status" value="1"/>
</dbReference>
<proteinExistence type="inferred from homology"/>
<dbReference type="PROSITE" id="PS00917">
    <property type="entry name" value="ASN_GLN_ASE_2"/>
    <property type="match status" value="1"/>
</dbReference>